<dbReference type="Gene3D" id="1.10.357.10">
    <property type="entry name" value="Tetracycline Repressor, domain 2"/>
    <property type="match status" value="1"/>
</dbReference>
<organism evidence="6 7">
    <name type="scientific">Microbacterium maritypicum</name>
    <name type="common">Microbacterium liquefaciens</name>
    <dbReference type="NCBI Taxonomy" id="33918"/>
    <lineage>
        <taxon>Bacteria</taxon>
        <taxon>Bacillati</taxon>
        <taxon>Actinomycetota</taxon>
        <taxon>Actinomycetes</taxon>
        <taxon>Micrococcales</taxon>
        <taxon>Microbacteriaceae</taxon>
        <taxon>Microbacterium</taxon>
    </lineage>
</organism>
<dbReference type="InterPro" id="IPR001647">
    <property type="entry name" value="HTH_TetR"/>
</dbReference>
<dbReference type="PANTHER" id="PTHR30055">
    <property type="entry name" value="HTH-TYPE TRANSCRIPTIONAL REGULATOR RUTR"/>
    <property type="match status" value="1"/>
</dbReference>
<evidence type="ECO:0000313" key="7">
    <source>
        <dbReference type="Proteomes" id="UP000317410"/>
    </source>
</evidence>
<dbReference type="SUPFAM" id="SSF46689">
    <property type="entry name" value="Homeodomain-like"/>
    <property type="match status" value="1"/>
</dbReference>
<gene>
    <name evidence="6" type="ORF">MLI01_06630</name>
</gene>
<evidence type="ECO:0000256" key="4">
    <source>
        <dbReference type="PROSITE-ProRule" id="PRU00335"/>
    </source>
</evidence>
<protein>
    <submittedName>
        <fullName evidence="6">TetR family transcriptional regulator</fullName>
    </submittedName>
</protein>
<comment type="caution">
    <text evidence="6">The sequence shown here is derived from an EMBL/GenBank/DDBJ whole genome shotgun (WGS) entry which is preliminary data.</text>
</comment>
<dbReference type="PRINTS" id="PR00455">
    <property type="entry name" value="HTHTETR"/>
</dbReference>
<dbReference type="AlphaFoldDB" id="A0A4Y4B217"/>
<dbReference type="Proteomes" id="UP000317410">
    <property type="component" value="Unassembled WGS sequence"/>
</dbReference>
<reference evidence="6 7" key="1">
    <citation type="submission" date="2019-06" db="EMBL/GenBank/DDBJ databases">
        <title>Whole genome shotgun sequence of Microbacterium liquefaciens NBRC 15037.</title>
        <authorList>
            <person name="Hosoyama A."/>
            <person name="Uohara A."/>
            <person name="Ohji S."/>
            <person name="Ichikawa N."/>
        </authorList>
    </citation>
    <scope>NUCLEOTIDE SEQUENCE [LARGE SCALE GENOMIC DNA]</scope>
    <source>
        <strain evidence="6 7">NBRC 15037</strain>
    </source>
</reference>
<name>A0A4Y4B217_MICMQ</name>
<evidence type="ECO:0000256" key="1">
    <source>
        <dbReference type="ARBA" id="ARBA00023015"/>
    </source>
</evidence>
<dbReference type="Pfam" id="PF00440">
    <property type="entry name" value="TetR_N"/>
    <property type="match status" value="1"/>
</dbReference>
<dbReference type="PROSITE" id="PS50977">
    <property type="entry name" value="HTH_TETR_2"/>
    <property type="match status" value="1"/>
</dbReference>
<evidence type="ECO:0000313" key="6">
    <source>
        <dbReference type="EMBL" id="GEC74518.1"/>
    </source>
</evidence>
<feature type="domain" description="HTH tetR-type" evidence="5">
    <location>
        <begin position="14"/>
        <end position="74"/>
    </location>
</feature>
<dbReference type="GO" id="GO:0003700">
    <property type="term" value="F:DNA-binding transcription factor activity"/>
    <property type="evidence" value="ECO:0007669"/>
    <property type="project" value="TreeGrafter"/>
</dbReference>
<proteinExistence type="predicted"/>
<dbReference type="PANTHER" id="PTHR30055:SF238">
    <property type="entry name" value="MYCOFACTOCIN BIOSYNTHESIS TRANSCRIPTIONAL REGULATOR MFTR-RELATED"/>
    <property type="match status" value="1"/>
</dbReference>
<sequence length="207" mass="22599">MTVETSTLTERRKAATERDIAAAAAALFAGQSVTGVTAEQIAARAGVSVRTFYRYFARKEDAIAPILSVGAQRWQEAFAEVGERSLRAQIPAVIRAQLVEDRSDVGERTETEGLELDTMLGVLRGLDDDTAMRDVWLRVNDDSERRLRVILQDRGLAVWEATLLATVTTASIRVGLEQWAADPDGPRPAARAVDAFQAMSQGLRGLD</sequence>
<dbReference type="EMBL" id="BJNQ01000002">
    <property type="protein sequence ID" value="GEC74518.1"/>
    <property type="molecule type" value="Genomic_DNA"/>
</dbReference>
<evidence type="ECO:0000256" key="2">
    <source>
        <dbReference type="ARBA" id="ARBA00023125"/>
    </source>
</evidence>
<keyword evidence="1" id="KW-0805">Transcription regulation</keyword>
<accession>A0A4Y4B217</accession>
<dbReference type="InterPro" id="IPR050109">
    <property type="entry name" value="HTH-type_TetR-like_transc_reg"/>
</dbReference>
<dbReference type="GO" id="GO:0000976">
    <property type="term" value="F:transcription cis-regulatory region binding"/>
    <property type="evidence" value="ECO:0007669"/>
    <property type="project" value="TreeGrafter"/>
</dbReference>
<feature type="DNA-binding region" description="H-T-H motif" evidence="4">
    <location>
        <begin position="37"/>
        <end position="56"/>
    </location>
</feature>
<keyword evidence="3" id="KW-0804">Transcription</keyword>
<evidence type="ECO:0000259" key="5">
    <source>
        <dbReference type="PROSITE" id="PS50977"/>
    </source>
</evidence>
<dbReference type="InterPro" id="IPR009057">
    <property type="entry name" value="Homeodomain-like_sf"/>
</dbReference>
<keyword evidence="2 4" id="KW-0238">DNA-binding</keyword>
<evidence type="ECO:0000256" key="3">
    <source>
        <dbReference type="ARBA" id="ARBA00023163"/>
    </source>
</evidence>